<protein>
    <submittedName>
        <fullName evidence="2">Uncharacterized protein</fullName>
    </submittedName>
</protein>
<comment type="caution">
    <text evidence="2">The sequence shown here is derived from an EMBL/GenBank/DDBJ whole genome shotgun (WGS) entry which is preliminary data.</text>
</comment>
<accession>A0ABU6D0H8</accession>
<evidence type="ECO:0000313" key="3">
    <source>
        <dbReference type="Proteomes" id="UP001308005"/>
    </source>
</evidence>
<reference evidence="3" key="1">
    <citation type="submission" date="2023-07" db="EMBL/GenBank/DDBJ databases">
        <title>The carbon used by Thiothrix.</title>
        <authorList>
            <person name="Chen L."/>
        </authorList>
    </citation>
    <scope>NUCLEOTIDE SEQUENCE [LARGE SCALE GENOMIC DNA]</scope>
</reference>
<name>A0ABU6D0H8_9GAMM</name>
<gene>
    <name evidence="2" type="ORF">VSS37_15240</name>
</gene>
<dbReference type="EMBL" id="JAYMYJ010000131">
    <property type="protein sequence ID" value="MEB4592341.1"/>
    <property type="molecule type" value="Genomic_DNA"/>
</dbReference>
<keyword evidence="3" id="KW-1185">Reference proteome</keyword>
<feature type="region of interest" description="Disordered" evidence="1">
    <location>
        <begin position="1"/>
        <end position="20"/>
    </location>
</feature>
<organism evidence="2 3">
    <name type="scientific">Candidatus Thiothrix phosphatis</name>
    <dbReference type="NCBI Taxonomy" id="3112415"/>
    <lineage>
        <taxon>Bacteria</taxon>
        <taxon>Pseudomonadati</taxon>
        <taxon>Pseudomonadota</taxon>
        <taxon>Gammaproteobacteria</taxon>
        <taxon>Thiotrichales</taxon>
        <taxon>Thiotrichaceae</taxon>
        <taxon>Thiothrix</taxon>
    </lineage>
</organism>
<evidence type="ECO:0000313" key="2">
    <source>
        <dbReference type="EMBL" id="MEB4592341.1"/>
    </source>
</evidence>
<dbReference type="Proteomes" id="UP001308005">
    <property type="component" value="Unassembled WGS sequence"/>
</dbReference>
<evidence type="ECO:0000256" key="1">
    <source>
        <dbReference type="SAM" id="MobiDB-lite"/>
    </source>
</evidence>
<feature type="non-terminal residue" evidence="2">
    <location>
        <position position="81"/>
    </location>
</feature>
<feature type="compositionally biased region" description="Basic residues" evidence="1">
    <location>
        <begin position="1"/>
        <end position="14"/>
    </location>
</feature>
<sequence length="81" mass="8821">MRKRTAAHPRRGRVRAQGQEVSIQDIRSLSGASSIHAGVMVTPETAQTFSAVYRAVRVIAGTIASMPLRVYDTARADVRVN</sequence>
<proteinExistence type="predicted"/>